<dbReference type="InterPro" id="IPR026906">
    <property type="entry name" value="LRR_5"/>
</dbReference>
<dbReference type="EMBL" id="UGKT01000001">
    <property type="protein sequence ID" value="STT02865.1"/>
    <property type="molecule type" value="Genomic_DNA"/>
</dbReference>
<dbReference type="AlphaFoldDB" id="A0A2Z6GPL2"/>
<dbReference type="SMART" id="SM00635">
    <property type="entry name" value="BID_2"/>
    <property type="match status" value="1"/>
</dbReference>
<proteinExistence type="predicted"/>
<dbReference type="InterPro" id="IPR003343">
    <property type="entry name" value="Big_2"/>
</dbReference>
<dbReference type="InterPro" id="IPR053139">
    <property type="entry name" value="Surface_bspA-like"/>
</dbReference>
<gene>
    <name evidence="1" type="ORF">NCTC13443_03223</name>
</gene>
<dbReference type="InterPro" id="IPR008964">
    <property type="entry name" value="Invasin/intimin_cell_adhesion"/>
</dbReference>
<dbReference type="SUPFAM" id="SSF52058">
    <property type="entry name" value="L domain-like"/>
    <property type="match status" value="1"/>
</dbReference>
<dbReference type="Proteomes" id="UP000255518">
    <property type="component" value="Unassembled WGS sequence"/>
</dbReference>
<accession>A0A2Z6GPL2</accession>
<dbReference type="PANTHER" id="PTHR45661">
    <property type="entry name" value="SURFACE ANTIGEN"/>
    <property type="match status" value="1"/>
</dbReference>
<sequence>MTANYPASILPPNATAVERAIDRASAAALERLPVYLIRWVKDPDSCPLALLPWLAWEYQVDTWNINWSEQKKRDAIKRAHYIHRHRGTVAAVRHALVDSPFGTDIVEWFNQNPKGDPYTFRLNVYQNDLPVTEYDQQDLKLAVLRARNLRSWFSVHVFGRLQGTSYAAGYMYATEKITPRFVPLQVILSRYELNLAPGDTETVTVTILPEYAEDKTFTVTTSDKTIATARIVNGAILVTGVKRGTCSVTVTTTNGVSAVINVKVVAVMKFITRIDNASRPLFYVRMDEDFTIDYGDGTDSREYRFDAASAVYGWVIPTRDVVEGEEYTITVKNTETASFQRTSGNVSVTLNPVQEIILLTGERDNLVSFASGATGLYKVHAGAFDDLPNIQKCTSIFRGCSSLTELPEGLFARFTGATDFSAAFYGCTELAAVPDGLFSELSQVTLFTSVFENCTRLLSAGKNTFRDCAAATHFTSAFSGCTSLIDTGTGIFDGCVSGNNFGYTFDGCRALTTLSADLFSDVPGGVFTAIFRGCTALTQLPPRLFRHCLEATHFGGAFSGCTQLLSVPDEFFKDLPLVNHFGTVFSGCSSLVKAGKAVFSGCALAQTFSSAFYYCRVLEEVGDDIFEGGVSATTFASVFNSCTALTALPSFVDCNKATSFDRAFYACSSLTAVRAEAFAGKSLVTTFYYAFTQCTSLKSIGAGAFRDCSSLTNLTYTFMGCTALVSLAGDMFAGCSKVTNVTGLFNQCSGLAVLPEKLFSGLTSLTAMGSTFQDCTALTALPSDLFAGCVNLTSLTLTFSGCTALAVLPADLLKHNTLLISAGSTFYGCAALVNIPPSLFASCPLITAFGATFQNTGVVEIPENLFSGNPLVTAYGQTFRGCKNLRSVPAGLFVTSINATTFTNVFAECIALEEVGAGLLNNLPATTIGYLFDGCVQLRTNVSTIFNLDSYSTIVTTTATFRGCSAITGKGLEFMGKLPNVTAHYYAFYNCTSLDDFADLPGNWITNKL</sequence>
<dbReference type="RefSeq" id="WP_050885121.1">
    <property type="nucleotide sequence ID" value="NZ_AP018750.1"/>
</dbReference>
<dbReference type="NCBIfam" id="TIGR01634">
    <property type="entry name" value="tail_P2_I"/>
    <property type="match status" value="1"/>
</dbReference>
<dbReference type="Pfam" id="PF13306">
    <property type="entry name" value="LRR_5"/>
    <property type="match status" value="1"/>
</dbReference>
<dbReference type="InterPro" id="IPR006521">
    <property type="entry name" value="Tail_protein_I"/>
</dbReference>
<reference evidence="1 2" key="1">
    <citation type="submission" date="2018-06" db="EMBL/GenBank/DDBJ databases">
        <authorList>
            <consortium name="Pathogen Informatics"/>
            <person name="Doyle S."/>
        </authorList>
    </citation>
    <scope>NUCLEOTIDE SEQUENCE [LARGE SCALE GENOMIC DNA]</scope>
    <source>
        <strain evidence="1 2">NCTC13443</strain>
    </source>
</reference>
<protein>
    <submittedName>
        <fullName evidence="1">Putative prophage tail protein</fullName>
    </submittedName>
</protein>
<dbReference type="Gene3D" id="2.60.40.1080">
    <property type="match status" value="1"/>
</dbReference>
<dbReference type="Pfam" id="PF09684">
    <property type="entry name" value="Tail_P2_I"/>
    <property type="match status" value="1"/>
</dbReference>
<dbReference type="Gene3D" id="3.80.10.10">
    <property type="entry name" value="Ribonuclease Inhibitor"/>
    <property type="match status" value="2"/>
</dbReference>
<dbReference type="PANTHER" id="PTHR45661:SF3">
    <property type="entry name" value="IG-LIKE DOMAIN-CONTAINING PROTEIN"/>
    <property type="match status" value="1"/>
</dbReference>
<evidence type="ECO:0000313" key="1">
    <source>
        <dbReference type="EMBL" id="STT02865.1"/>
    </source>
</evidence>
<evidence type="ECO:0000313" key="2">
    <source>
        <dbReference type="Proteomes" id="UP000255518"/>
    </source>
</evidence>
<dbReference type="InterPro" id="IPR032675">
    <property type="entry name" value="LRR_dom_sf"/>
</dbReference>
<name>A0A2Z6GPL2_KLEPN</name>
<dbReference type="Pfam" id="PF02368">
    <property type="entry name" value="Big_2"/>
    <property type="match status" value="1"/>
</dbReference>
<organism evidence="1 2">
    <name type="scientific">Klebsiella pneumoniae</name>
    <dbReference type="NCBI Taxonomy" id="573"/>
    <lineage>
        <taxon>Bacteria</taxon>
        <taxon>Pseudomonadati</taxon>
        <taxon>Pseudomonadota</taxon>
        <taxon>Gammaproteobacteria</taxon>
        <taxon>Enterobacterales</taxon>
        <taxon>Enterobacteriaceae</taxon>
        <taxon>Klebsiella/Raoultella group</taxon>
        <taxon>Klebsiella</taxon>
        <taxon>Klebsiella pneumoniae complex</taxon>
    </lineage>
</organism>
<dbReference type="SUPFAM" id="SSF49373">
    <property type="entry name" value="Invasin/intimin cell-adhesion fragments"/>
    <property type="match status" value="1"/>
</dbReference>